<organism evidence="2 3">
    <name type="scientific">Phialemonium thermophilum</name>
    <dbReference type="NCBI Taxonomy" id="223376"/>
    <lineage>
        <taxon>Eukaryota</taxon>
        <taxon>Fungi</taxon>
        <taxon>Dikarya</taxon>
        <taxon>Ascomycota</taxon>
        <taxon>Pezizomycotina</taxon>
        <taxon>Sordariomycetes</taxon>
        <taxon>Sordariomycetidae</taxon>
        <taxon>Cephalothecales</taxon>
        <taxon>Cephalothecaceae</taxon>
        <taxon>Phialemonium</taxon>
    </lineage>
</organism>
<accession>A0ABR3WGD4</accession>
<evidence type="ECO:0000313" key="2">
    <source>
        <dbReference type="EMBL" id="KAL1861429.1"/>
    </source>
</evidence>
<proteinExistence type="predicted"/>
<name>A0ABR3WGD4_9PEZI</name>
<feature type="region of interest" description="Disordered" evidence="1">
    <location>
        <begin position="35"/>
        <end position="63"/>
    </location>
</feature>
<dbReference type="Proteomes" id="UP001586593">
    <property type="component" value="Unassembled WGS sequence"/>
</dbReference>
<keyword evidence="3" id="KW-1185">Reference proteome</keyword>
<evidence type="ECO:0000256" key="1">
    <source>
        <dbReference type="SAM" id="MobiDB-lite"/>
    </source>
</evidence>
<protein>
    <submittedName>
        <fullName evidence="2">Uncharacterized protein</fullName>
    </submittedName>
</protein>
<comment type="caution">
    <text evidence="2">The sequence shown here is derived from an EMBL/GenBank/DDBJ whole genome shotgun (WGS) entry which is preliminary data.</text>
</comment>
<evidence type="ECO:0000313" key="3">
    <source>
        <dbReference type="Proteomes" id="UP001586593"/>
    </source>
</evidence>
<gene>
    <name evidence="2" type="ORF">VTK73DRAFT_7121</name>
</gene>
<reference evidence="2 3" key="1">
    <citation type="journal article" date="2024" name="Commun. Biol.">
        <title>Comparative genomic analysis of thermophilic fungi reveals convergent evolutionary adaptations and gene losses.</title>
        <authorList>
            <person name="Steindorff A.S."/>
            <person name="Aguilar-Pontes M.V."/>
            <person name="Robinson A.J."/>
            <person name="Andreopoulos B."/>
            <person name="LaButti K."/>
            <person name="Kuo A."/>
            <person name="Mondo S."/>
            <person name="Riley R."/>
            <person name="Otillar R."/>
            <person name="Haridas S."/>
            <person name="Lipzen A."/>
            <person name="Grimwood J."/>
            <person name="Schmutz J."/>
            <person name="Clum A."/>
            <person name="Reid I.D."/>
            <person name="Moisan M.C."/>
            <person name="Butler G."/>
            <person name="Nguyen T.T.M."/>
            <person name="Dewar K."/>
            <person name="Conant G."/>
            <person name="Drula E."/>
            <person name="Henrissat B."/>
            <person name="Hansel C."/>
            <person name="Singer S."/>
            <person name="Hutchinson M.I."/>
            <person name="de Vries R.P."/>
            <person name="Natvig D.O."/>
            <person name="Powell A.J."/>
            <person name="Tsang A."/>
            <person name="Grigoriev I.V."/>
        </authorList>
    </citation>
    <scope>NUCLEOTIDE SEQUENCE [LARGE SCALE GENOMIC DNA]</scope>
    <source>
        <strain evidence="2 3">ATCC 24622</strain>
    </source>
</reference>
<sequence>MHSAKSPQRGGTAPKLTRLLSCLVWDECKEVCSEGPGAQGAQSSKASRERHQHRISTDQKRDEDGFGVDRQWVWGGFLLGVVSCCGTPDAVLAPLDALCHWYKLQVPKVRWLPPVQLCSMVNGVVGQEAHSGVSDSCVTAVSNRKEGTKHSN</sequence>
<dbReference type="EMBL" id="JAZHXJ010000432">
    <property type="protein sequence ID" value="KAL1861429.1"/>
    <property type="molecule type" value="Genomic_DNA"/>
</dbReference>